<feature type="compositionally biased region" description="Low complexity" evidence="1">
    <location>
        <begin position="178"/>
        <end position="190"/>
    </location>
</feature>
<name>A0A5C2S926_9APHY</name>
<dbReference type="OrthoDB" id="3269380at2759"/>
<accession>A0A5C2S926</accession>
<evidence type="ECO:0000313" key="2">
    <source>
        <dbReference type="EMBL" id="RPD60323.1"/>
    </source>
</evidence>
<proteinExistence type="predicted"/>
<evidence type="ECO:0000313" key="3">
    <source>
        <dbReference type="Proteomes" id="UP000313359"/>
    </source>
</evidence>
<feature type="region of interest" description="Disordered" evidence="1">
    <location>
        <begin position="1"/>
        <end position="26"/>
    </location>
</feature>
<dbReference type="AlphaFoldDB" id="A0A5C2S926"/>
<dbReference type="Proteomes" id="UP000313359">
    <property type="component" value="Unassembled WGS sequence"/>
</dbReference>
<feature type="compositionally biased region" description="Low complexity" evidence="1">
    <location>
        <begin position="53"/>
        <end position="83"/>
    </location>
</feature>
<dbReference type="STRING" id="1328759.A0A5C2S926"/>
<feature type="compositionally biased region" description="Low complexity" evidence="1">
    <location>
        <begin position="15"/>
        <end position="26"/>
    </location>
</feature>
<feature type="region of interest" description="Disordered" evidence="1">
    <location>
        <begin position="154"/>
        <end position="193"/>
    </location>
</feature>
<keyword evidence="3" id="KW-1185">Reference proteome</keyword>
<organism evidence="2 3">
    <name type="scientific">Lentinus tigrinus ALCF2SS1-6</name>
    <dbReference type="NCBI Taxonomy" id="1328759"/>
    <lineage>
        <taxon>Eukaryota</taxon>
        <taxon>Fungi</taxon>
        <taxon>Dikarya</taxon>
        <taxon>Basidiomycota</taxon>
        <taxon>Agaricomycotina</taxon>
        <taxon>Agaricomycetes</taxon>
        <taxon>Polyporales</taxon>
        <taxon>Polyporaceae</taxon>
        <taxon>Lentinus</taxon>
    </lineage>
</organism>
<feature type="region of interest" description="Disordered" evidence="1">
    <location>
        <begin position="41"/>
        <end position="89"/>
    </location>
</feature>
<dbReference type="EMBL" id="ML122266">
    <property type="protein sequence ID" value="RPD60323.1"/>
    <property type="molecule type" value="Genomic_DNA"/>
</dbReference>
<gene>
    <name evidence="2" type="ORF">L227DRAFT_611282</name>
</gene>
<evidence type="ECO:0000256" key="1">
    <source>
        <dbReference type="SAM" id="MobiDB-lite"/>
    </source>
</evidence>
<reference evidence="2" key="1">
    <citation type="journal article" date="2018" name="Genome Biol. Evol.">
        <title>Genomics and development of Lentinus tigrinus, a white-rot wood-decaying mushroom with dimorphic fruiting bodies.</title>
        <authorList>
            <person name="Wu B."/>
            <person name="Xu Z."/>
            <person name="Knudson A."/>
            <person name="Carlson A."/>
            <person name="Chen N."/>
            <person name="Kovaka S."/>
            <person name="LaButti K."/>
            <person name="Lipzen A."/>
            <person name="Pennachio C."/>
            <person name="Riley R."/>
            <person name="Schakwitz W."/>
            <person name="Umezawa K."/>
            <person name="Ohm R.A."/>
            <person name="Grigoriev I.V."/>
            <person name="Nagy L.G."/>
            <person name="Gibbons J."/>
            <person name="Hibbett D."/>
        </authorList>
    </citation>
    <scope>NUCLEOTIDE SEQUENCE [LARGE SCALE GENOMIC DNA]</scope>
    <source>
        <strain evidence="2">ALCF2SS1-6</strain>
    </source>
</reference>
<sequence>MSGKPRQCAPYGVLSSGRPSASPARASDAFNAYASHSDYSSLMPEAVPPNAQASSSNAGESTSSATARSSSSGASSTPRATRTLSRPASSLLIRSYKQANGLKHHGTHGSCNCLWWPHACGVGDCPRLLCHYTDSGDHGTIGLALLASGQPECLQHKSHNQSQSQSQPRTPTTPTPPSFTQQQQWQFPPSYQNAMASPPAYSYTYQPGQYAMDAK</sequence>
<protein>
    <submittedName>
        <fullName evidence="2">Uncharacterized protein</fullName>
    </submittedName>
</protein>
<feature type="compositionally biased region" description="Low complexity" evidence="1">
    <location>
        <begin position="161"/>
        <end position="170"/>
    </location>
</feature>